<dbReference type="RefSeq" id="WP_267532313.1">
    <property type="nucleotide sequence ID" value="NZ_JAPNKA010000001.1"/>
</dbReference>
<name>A0ABT3ZV77_9BACT</name>
<proteinExistence type="predicted"/>
<reference evidence="1 2" key="1">
    <citation type="submission" date="2022-11" db="EMBL/GenBank/DDBJ databases">
        <title>Minimal conservation of predation-associated metabolite biosynthetic gene clusters underscores biosynthetic potential of Myxococcota including descriptions for ten novel species: Archangium lansinium sp. nov., Myxococcus landrumus sp. nov., Nannocystis bai.</title>
        <authorList>
            <person name="Ahearne A."/>
            <person name="Stevens C."/>
            <person name="Phillips K."/>
        </authorList>
    </citation>
    <scope>NUCLEOTIDE SEQUENCE [LARGE SCALE GENOMIC DNA]</scope>
    <source>
        <strain evidence="1 2">MIWBW</strain>
    </source>
</reference>
<accession>A0ABT3ZV77</accession>
<sequence length="216" mass="23372">MSRFSQGGESTINVQVQVSTKACDVAPAGTTFSLNDQPLSVLTLGERRVYRTPPPYSGGVYCSNPLSYGTLAPETWAEGSMARLRITQPTSKLALSMEVPDAFVAGHNFLPVRGEPSSPKPGEELTFSWGHPADALSVMSVFFRVAGDTNNQHTRSLPHRLEGSELRVQIPEDMPSVEGTLSIQSSVTLKSTRCERVASCTARLSQLDAFESRISP</sequence>
<protein>
    <submittedName>
        <fullName evidence="1">Uncharacterized protein</fullName>
    </submittedName>
</protein>
<keyword evidence="2" id="KW-1185">Reference proteome</keyword>
<evidence type="ECO:0000313" key="2">
    <source>
        <dbReference type="Proteomes" id="UP001207654"/>
    </source>
</evidence>
<dbReference type="Proteomes" id="UP001207654">
    <property type="component" value="Unassembled WGS sequence"/>
</dbReference>
<dbReference type="EMBL" id="JAPNKA010000001">
    <property type="protein sequence ID" value="MCY1073300.1"/>
    <property type="molecule type" value="Genomic_DNA"/>
</dbReference>
<organism evidence="1 2">
    <name type="scientific">Archangium lansingense</name>
    <dbReference type="NCBI Taxonomy" id="2995310"/>
    <lineage>
        <taxon>Bacteria</taxon>
        <taxon>Pseudomonadati</taxon>
        <taxon>Myxococcota</taxon>
        <taxon>Myxococcia</taxon>
        <taxon>Myxococcales</taxon>
        <taxon>Cystobacterineae</taxon>
        <taxon>Archangiaceae</taxon>
        <taxon>Archangium</taxon>
    </lineage>
</organism>
<gene>
    <name evidence="1" type="ORF">OV287_02285</name>
</gene>
<comment type="caution">
    <text evidence="1">The sequence shown here is derived from an EMBL/GenBank/DDBJ whole genome shotgun (WGS) entry which is preliminary data.</text>
</comment>
<evidence type="ECO:0000313" key="1">
    <source>
        <dbReference type="EMBL" id="MCY1073300.1"/>
    </source>
</evidence>